<feature type="compositionally biased region" description="Low complexity" evidence="1">
    <location>
        <begin position="506"/>
        <end position="515"/>
    </location>
</feature>
<feature type="compositionally biased region" description="Basic residues" evidence="1">
    <location>
        <begin position="1"/>
        <end position="11"/>
    </location>
</feature>
<dbReference type="AlphaFoldDB" id="A0A8J4GM95"/>
<feature type="compositionally biased region" description="Low complexity" evidence="1">
    <location>
        <begin position="526"/>
        <end position="538"/>
    </location>
</feature>
<organism evidence="2 3">
    <name type="scientific">Volvox reticuliferus</name>
    <dbReference type="NCBI Taxonomy" id="1737510"/>
    <lineage>
        <taxon>Eukaryota</taxon>
        <taxon>Viridiplantae</taxon>
        <taxon>Chlorophyta</taxon>
        <taxon>core chlorophytes</taxon>
        <taxon>Chlorophyceae</taxon>
        <taxon>CS clade</taxon>
        <taxon>Chlamydomonadales</taxon>
        <taxon>Volvocaceae</taxon>
        <taxon>Volvox</taxon>
    </lineage>
</organism>
<feature type="compositionally biased region" description="Polar residues" evidence="1">
    <location>
        <begin position="250"/>
        <end position="261"/>
    </location>
</feature>
<feature type="non-terminal residue" evidence="2">
    <location>
        <position position="580"/>
    </location>
</feature>
<name>A0A8J4GM95_9CHLO</name>
<evidence type="ECO:0000313" key="2">
    <source>
        <dbReference type="EMBL" id="GIM10885.1"/>
    </source>
</evidence>
<feature type="compositionally biased region" description="Pro residues" evidence="1">
    <location>
        <begin position="516"/>
        <end position="525"/>
    </location>
</feature>
<accession>A0A8J4GM95</accession>
<sequence length="580" mass="57797">RGLSSPRRRALRPVAPKGNGSAGDVARPTHGSVNPLPPSVPFGLPAAPSPVTWPAAPATLDPLTAKKGSGLFICARIRRPPQMYDLPPVREEANFVDNTTPVHAATATVTTSERPLALTENIKHSVDDGGGVSSGPLPTCAVQPYNKMSSPNWGDVAACGSGLDYHGSGAAGRAAAAATVAALSPTASNLRSTCITATAIGRSSGTILEDGSTGRRSPSARGRHSHGSIGTAAGGNDQCCGNAPLPRIESAQNIRATSPDASNHHGISLTKHRAPLPSESSRSNSPLSPYLQSIAAATAVRPVVPPHPRRLRRMSSDGIGNTASDNDAFAGGAATTAAGSCNAGGGGGGLGAGILRNSGGLTSPRCGILRSRLRVSYDGHGGGSSIGTVAGGSGAQRVGFSCPTSPIAPSSPIAGSSVRGSSTIPNPPGGRMAAVRPALAPPPLSLTAAAPSPLLPNMPPPSPQSPSLAPPPILRSITPTPDRPITTLIAGDGDGGGGSGGLNTISRTSRPHSPSRSPPHLPMLPPLHAVGTAASTTTTGGGGGGGGAHLHRPAADMPLNAAARALNAIHYSTSFCRERS</sequence>
<protein>
    <submittedName>
        <fullName evidence="2">Uncharacterized protein</fullName>
    </submittedName>
</protein>
<feature type="compositionally biased region" description="Low complexity" evidence="1">
    <location>
        <begin position="275"/>
        <end position="288"/>
    </location>
</feature>
<reference evidence="2" key="1">
    <citation type="journal article" date="2021" name="Proc. Natl. Acad. Sci. U.S.A.">
        <title>Three genomes in the algal genus Volvox reveal the fate of a haploid sex-determining region after a transition to homothallism.</title>
        <authorList>
            <person name="Yamamoto K."/>
            <person name="Hamaji T."/>
            <person name="Kawai-Toyooka H."/>
            <person name="Matsuzaki R."/>
            <person name="Takahashi F."/>
            <person name="Nishimura Y."/>
            <person name="Kawachi M."/>
            <person name="Noguchi H."/>
            <person name="Minakuchi Y."/>
            <person name="Umen J.G."/>
            <person name="Toyoda A."/>
            <person name="Nozaki H."/>
        </authorList>
    </citation>
    <scope>NUCLEOTIDE SEQUENCE</scope>
    <source>
        <strain evidence="2">NIES-3785</strain>
    </source>
</reference>
<proteinExistence type="predicted"/>
<evidence type="ECO:0000313" key="3">
    <source>
        <dbReference type="Proteomes" id="UP000722791"/>
    </source>
</evidence>
<feature type="compositionally biased region" description="Gly residues" evidence="1">
    <location>
        <begin position="492"/>
        <end position="501"/>
    </location>
</feature>
<gene>
    <name evidence="2" type="ORF">Vretimale_14493</name>
</gene>
<feature type="region of interest" description="Disordered" evidence="1">
    <location>
        <begin position="409"/>
        <end position="553"/>
    </location>
</feature>
<feature type="region of interest" description="Disordered" evidence="1">
    <location>
        <begin position="205"/>
        <end position="288"/>
    </location>
</feature>
<evidence type="ECO:0000256" key="1">
    <source>
        <dbReference type="SAM" id="MobiDB-lite"/>
    </source>
</evidence>
<comment type="caution">
    <text evidence="2">The sequence shown here is derived from an EMBL/GenBank/DDBJ whole genome shotgun (WGS) entry which is preliminary data.</text>
</comment>
<dbReference type="Proteomes" id="UP000722791">
    <property type="component" value="Unassembled WGS sequence"/>
</dbReference>
<dbReference type="EMBL" id="BNCQ01000036">
    <property type="protein sequence ID" value="GIM10885.1"/>
    <property type="molecule type" value="Genomic_DNA"/>
</dbReference>
<feature type="non-terminal residue" evidence="2">
    <location>
        <position position="1"/>
    </location>
</feature>
<feature type="compositionally biased region" description="Gly residues" evidence="1">
    <location>
        <begin position="539"/>
        <end position="548"/>
    </location>
</feature>
<feature type="compositionally biased region" description="Pro residues" evidence="1">
    <location>
        <begin position="453"/>
        <end position="473"/>
    </location>
</feature>
<feature type="region of interest" description="Disordered" evidence="1">
    <location>
        <begin position="1"/>
        <end position="36"/>
    </location>
</feature>